<evidence type="ECO:0000256" key="1">
    <source>
        <dbReference type="SAM" id="MobiDB-lite"/>
    </source>
</evidence>
<organism evidence="2 3">
    <name type="scientific">Araneus ventricosus</name>
    <name type="common">Orbweaver spider</name>
    <name type="synonym">Epeira ventricosa</name>
    <dbReference type="NCBI Taxonomy" id="182803"/>
    <lineage>
        <taxon>Eukaryota</taxon>
        <taxon>Metazoa</taxon>
        <taxon>Ecdysozoa</taxon>
        <taxon>Arthropoda</taxon>
        <taxon>Chelicerata</taxon>
        <taxon>Arachnida</taxon>
        <taxon>Araneae</taxon>
        <taxon>Araneomorphae</taxon>
        <taxon>Entelegynae</taxon>
        <taxon>Araneoidea</taxon>
        <taxon>Araneidae</taxon>
        <taxon>Araneus</taxon>
    </lineage>
</organism>
<evidence type="ECO:0000313" key="2">
    <source>
        <dbReference type="EMBL" id="GBM37059.1"/>
    </source>
</evidence>
<dbReference type="EMBL" id="BGPR01000827">
    <property type="protein sequence ID" value="GBM37059.1"/>
    <property type="molecule type" value="Genomic_DNA"/>
</dbReference>
<proteinExistence type="predicted"/>
<name>A0A4Y2F9N4_ARAVE</name>
<dbReference type="Proteomes" id="UP000499080">
    <property type="component" value="Unassembled WGS sequence"/>
</dbReference>
<gene>
    <name evidence="2" type="ORF">AVEN_228078_1</name>
</gene>
<reference evidence="2 3" key="1">
    <citation type="journal article" date="2019" name="Sci. Rep.">
        <title>Orb-weaving spider Araneus ventricosus genome elucidates the spidroin gene catalogue.</title>
        <authorList>
            <person name="Kono N."/>
            <person name="Nakamura H."/>
            <person name="Ohtoshi R."/>
            <person name="Moran D.A.P."/>
            <person name="Shinohara A."/>
            <person name="Yoshida Y."/>
            <person name="Fujiwara M."/>
            <person name="Mori M."/>
            <person name="Tomita M."/>
            <person name="Arakawa K."/>
        </authorList>
    </citation>
    <scope>NUCLEOTIDE SEQUENCE [LARGE SCALE GENOMIC DNA]</scope>
</reference>
<protein>
    <submittedName>
        <fullName evidence="2">Uncharacterized protein</fullName>
    </submittedName>
</protein>
<accession>A0A4Y2F9N4</accession>
<keyword evidence="3" id="KW-1185">Reference proteome</keyword>
<feature type="region of interest" description="Disordered" evidence="1">
    <location>
        <begin position="61"/>
        <end position="87"/>
    </location>
</feature>
<comment type="caution">
    <text evidence="2">The sequence shown here is derived from an EMBL/GenBank/DDBJ whole genome shotgun (WGS) entry which is preliminary data.</text>
</comment>
<dbReference type="AlphaFoldDB" id="A0A4Y2F9N4"/>
<sequence>MMKTTPGIPSLSFCIAPTEGSLDTTHDLACYRPTADHQWKRVSSLEPSGHEVEALPLDHRDLMHTGDTQMASKFSEGSDGSSSDHDSELKIYLKVAL</sequence>
<evidence type="ECO:0000313" key="3">
    <source>
        <dbReference type="Proteomes" id="UP000499080"/>
    </source>
</evidence>